<dbReference type="InterPro" id="IPR001932">
    <property type="entry name" value="PPM-type_phosphatase-like_dom"/>
</dbReference>
<dbReference type="Gene3D" id="3.60.40.10">
    <property type="entry name" value="PPM-type phosphatase domain"/>
    <property type="match status" value="2"/>
</dbReference>
<name>A0A0A7CN06_ACHHY</name>
<gene>
    <name evidence="5" type="ORF">ACHHYP_00552</name>
</gene>
<dbReference type="PANTHER" id="PTHR12320">
    <property type="entry name" value="PROTEIN PHOSPHATASE 2C"/>
    <property type="match status" value="1"/>
</dbReference>
<keyword evidence="1" id="KW-0460">Magnesium</keyword>
<evidence type="ECO:0000256" key="2">
    <source>
        <dbReference type="SAM" id="SignalP"/>
    </source>
</evidence>
<keyword evidence="1" id="KW-0378">Hydrolase</keyword>
<dbReference type="Proteomes" id="UP000243579">
    <property type="component" value="Unassembled WGS sequence"/>
</dbReference>
<dbReference type="InterPro" id="IPR036457">
    <property type="entry name" value="PPM-type-like_dom_sf"/>
</dbReference>
<protein>
    <recommendedName>
        <fullName evidence="1">Protein phosphatase</fullName>
        <ecNumber evidence="1">3.1.3.16</ecNumber>
    </recommendedName>
</protein>
<dbReference type="InterPro" id="IPR039123">
    <property type="entry name" value="PPTC7"/>
</dbReference>
<dbReference type="PROSITE" id="PS51746">
    <property type="entry name" value="PPM_2"/>
    <property type="match status" value="1"/>
</dbReference>
<dbReference type="SUPFAM" id="SSF81606">
    <property type="entry name" value="PP2C-like"/>
    <property type="match status" value="1"/>
</dbReference>
<evidence type="ECO:0000313" key="5">
    <source>
        <dbReference type="EMBL" id="OQS01555.1"/>
    </source>
</evidence>
<keyword evidence="1" id="KW-0464">Manganese</keyword>
<dbReference type="EMBL" id="JNBR01000005">
    <property type="protein sequence ID" value="OQS01555.1"/>
    <property type="molecule type" value="Genomic_DNA"/>
</dbReference>
<dbReference type="GO" id="GO:0046872">
    <property type="term" value="F:metal ion binding"/>
    <property type="evidence" value="ECO:0007669"/>
    <property type="project" value="UniProtKB-UniRule"/>
</dbReference>
<comment type="catalytic activity">
    <reaction evidence="1">
        <text>O-phospho-L-seryl-[protein] + H2O = L-seryl-[protein] + phosphate</text>
        <dbReference type="Rhea" id="RHEA:20629"/>
        <dbReference type="Rhea" id="RHEA-COMP:9863"/>
        <dbReference type="Rhea" id="RHEA-COMP:11604"/>
        <dbReference type="ChEBI" id="CHEBI:15377"/>
        <dbReference type="ChEBI" id="CHEBI:29999"/>
        <dbReference type="ChEBI" id="CHEBI:43474"/>
        <dbReference type="ChEBI" id="CHEBI:83421"/>
        <dbReference type="EC" id="3.1.3.16"/>
    </reaction>
</comment>
<dbReference type="EMBL" id="KM038348">
    <property type="protein sequence ID" value="AIG55809.1"/>
    <property type="molecule type" value="Genomic_DNA"/>
</dbReference>
<dbReference type="OrthoDB" id="60843at2759"/>
<proteinExistence type="inferred from homology"/>
<accession>A0A0A7CN06</accession>
<evidence type="ECO:0000259" key="3">
    <source>
        <dbReference type="PROSITE" id="PS51746"/>
    </source>
</evidence>
<comment type="similarity">
    <text evidence="1">Belongs to the PP2C family.</text>
</comment>
<sequence length="333" mass="35481">MIAKLLKSAPWLAVLAALVASQDATLETCAVDASGISSCAGKAALSLEIGVGCKPKRSRHVAKVAYSDTAKNCGEDAFYVSSASDAMYMSFGVADGVGGWTESGVDPSAFSLALVEGSKSSFEATPRPHPLSLMQDGFAHVKEGGDANPGGSTAVFLVLDRTTGRLDTANLGDSGYLIIRNGRVIFRSVEQTWAFNAPYQLALYPSWMQAPDVDPYPPEKAFLTHHTVEAGDVIVVGSDGLFDNVFDNEILDEANRFLRPLFKSSSDAPSPAALHQAMIDLSYSLTLMANAFAHDESRDSPFSKLAREGYGYQFSGGKVDDTTVMAIYVHRSA</sequence>
<dbReference type="Pfam" id="PF07228">
    <property type="entry name" value="SpoIIE"/>
    <property type="match status" value="1"/>
</dbReference>
<dbReference type="GO" id="GO:0004722">
    <property type="term" value="F:protein serine/threonine phosphatase activity"/>
    <property type="evidence" value="ECO:0007669"/>
    <property type="project" value="UniProtKB-EC"/>
</dbReference>
<evidence type="ECO:0000256" key="1">
    <source>
        <dbReference type="RuleBase" id="RU366020"/>
    </source>
</evidence>
<dbReference type="PANTHER" id="PTHR12320:SF1">
    <property type="entry name" value="PROTEIN PHOSPHATASE PTC7 HOMOLOG"/>
    <property type="match status" value="1"/>
</dbReference>
<evidence type="ECO:0000313" key="6">
    <source>
        <dbReference type="Proteomes" id="UP000243579"/>
    </source>
</evidence>
<comment type="catalytic activity">
    <reaction evidence="1">
        <text>O-phospho-L-threonyl-[protein] + H2O = L-threonyl-[protein] + phosphate</text>
        <dbReference type="Rhea" id="RHEA:47004"/>
        <dbReference type="Rhea" id="RHEA-COMP:11060"/>
        <dbReference type="Rhea" id="RHEA-COMP:11605"/>
        <dbReference type="ChEBI" id="CHEBI:15377"/>
        <dbReference type="ChEBI" id="CHEBI:30013"/>
        <dbReference type="ChEBI" id="CHEBI:43474"/>
        <dbReference type="ChEBI" id="CHEBI:61977"/>
        <dbReference type="EC" id="3.1.3.16"/>
    </reaction>
</comment>
<evidence type="ECO:0000313" key="4">
    <source>
        <dbReference type="EMBL" id="AIG55809.1"/>
    </source>
</evidence>
<comment type="cofactor">
    <cofactor evidence="1">
        <name>Mg(2+)</name>
        <dbReference type="ChEBI" id="CHEBI:18420"/>
    </cofactor>
</comment>
<feature type="domain" description="PPM-type phosphatase" evidence="3">
    <location>
        <begin position="58"/>
        <end position="329"/>
    </location>
</feature>
<comment type="cofactor">
    <cofactor evidence="1">
        <name>Mn(2+)</name>
        <dbReference type="ChEBI" id="CHEBI:29035"/>
    </cofactor>
</comment>
<dbReference type="AlphaFoldDB" id="A0A0A7CN06"/>
<organism evidence="4">
    <name type="scientific">Achlya hypogyna</name>
    <name type="common">Oomycete</name>
    <name type="synonym">Protoachlya hypogyna</name>
    <dbReference type="NCBI Taxonomy" id="1202772"/>
    <lineage>
        <taxon>Eukaryota</taxon>
        <taxon>Sar</taxon>
        <taxon>Stramenopiles</taxon>
        <taxon>Oomycota</taxon>
        <taxon>Saprolegniomycetes</taxon>
        <taxon>Saprolegniales</taxon>
        <taxon>Achlyaceae</taxon>
        <taxon>Achlya</taxon>
    </lineage>
</organism>
<feature type="signal peptide" evidence="2">
    <location>
        <begin position="1"/>
        <end position="21"/>
    </location>
</feature>
<keyword evidence="1" id="KW-0904">Protein phosphatase</keyword>
<dbReference type="STRING" id="1202772.A0A0A7CN06"/>
<dbReference type="SMART" id="SM00331">
    <property type="entry name" value="PP2C_SIG"/>
    <property type="match status" value="1"/>
</dbReference>
<reference evidence="4 6" key="1">
    <citation type="journal article" date="2014" name="Genome Biol. Evol.">
        <title>The secreted proteins of Achlya hypogyna and Thraustotheca clavata identify the ancestral oomycete secretome and reveal gene acquisitions by horizontal gene transfer.</title>
        <authorList>
            <person name="Misner I."/>
            <person name="Blouin N."/>
            <person name="Leonard G."/>
            <person name="Richards T.A."/>
            <person name="Lane C.E."/>
        </authorList>
    </citation>
    <scope>NUCLEOTIDE SEQUENCE</scope>
    <source>
        <strain evidence="4 6">ATCC 48635</strain>
    </source>
</reference>
<keyword evidence="6" id="KW-1185">Reference proteome</keyword>
<keyword evidence="2" id="KW-0732">Signal</keyword>
<dbReference type="SMART" id="SM00332">
    <property type="entry name" value="PP2Cc"/>
    <property type="match status" value="1"/>
</dbReference>
<dbReference type="EC" id="3.1.3.16" evidence="1"/>
<keyword evidence="1" id="KW-0479">Metal-binding</keyword>
<feature type="chain" id="PRO_5002025890" description="Protein phosphatase" evidence="2">
    <location>
        <begin position="22"/>
        <end position="333"/>
    </location>
</feature>